<dbReference type="Gene3D" id="3.40.250.10">
    <property type="entry name" value="Rhodanese-like domain"/>
    <property type="match status" value="1"/>
</dbReference>
<accession>A0ABT5KGB3</accession>
<dbReference type="RefSeq" id="WP_273601126.1">
    <property type="nucleotide sequence ID" value="NZ_JAQQXT010000009.1"/>
</dbReference>
<proteinExistence type="predicted"/>
<sequence length="109" mass="11845">MNPSQLQLDPLSAQQALTLPGCWLIDVREAHELARAGFDLPNVINLPLSQLQQRHAELPRNADLILACAAGGRSMQALQFLLHQGHTKVRNLAGGIGAWSSHGLPVRRS</sequence>
<dbReference type="PROSITE" id="PS50206">
    <property type="entry name" value="RHODANESE_3"/>
    <property type="match status" value="1"/>
</dbReference>
<gene>
    <name evidence="2" type="ORF">PRZ03_15330</name>
</gene>
<dbReference type="InterPro" id="IPR050229">
    <property type="entry name" value="GlpE_sulfurtransferase"/>
</dbReference>
<comment type="caution">
    <text evidence="2">The sequence shown here is derived from an EMBL/GenBank/DDBJ whole genome shotgun (WGS) entry which is preliminary data.</text>
</comment>
<dbReference type="PANTHER" id="PTHR43031">
    <property type="entry name" value="FAD-DEPENDENT OXIDOREDUCTASE"/>
    <property type="match status" value="1"/>
</dbReference>
<dbReference type="Proteomes" id="UP001221189">
    <property type="component" value="Unassembled WGS sequence"/>
</dbReference>
<protein>
    <submittedName>
        <fullName evidence="2">Rhodanese-like domain-containing protein</fullName>
    </submittedName>
</protein>
<dbReference type="PANTHER" id="PTHR43031:SF1">
    <property type="entry name" value="PYRIDINE NUCLEOTIDE-DISULPHIDE OXIDOREDUCTASE"/>
    <property type="match status" value="1"/>
</dbReference>
<name>A0ABT5KGB3_9BURK</name>
<feature type="domain" description="Rhodanese" evidence="1">
    <location>
        <begin position="18"/>
        <end position="108"/>
    </location>
</feature>
<evidence type="ECO:0000313" key="2">
    <source>
        <dbReference type="EMBL" id="MDC8772957.1"/>
    </source>
</evidence>
<dbReference type="Pfam" id="PF00581">
    <property type="entry name" value="Rhodanese"/>
    <property type="match status" value="1"/>
</dbReference>
<reference evidence="2 3" key="1">
    <citation type="submission" date="2022-10" db="EMBL/GenBank/DDBJ databases">
        <title>Paucibacter sp. hw1 Genome sequencing.</title>
        <authorList>
            <person name="Park S."/>
        </authorList>
    </citation>
    <scope>NUCLEOTIDE SEQUENCE [LARGE SCALE GENOMIC DNA]</scope>
    <source>
        <strain evidence="3">hw1</strain>
    </source>
</reference>
<dbReference type="SUPFAM" id="SSF52821">
    <property type="entry name" value="Rhodanese/Cell cycle control phosphatase"/>
    <property type="match status" value="1"/>
</dbReference>
<dbReference type="SMART" id="SM00450">
    <property type="entry name" value="RHOD"/>
    <property type="match status" value="1"/>
</dbReference>
<keyword evidence="3" id="KW-1185">Reference proteome</keyword>
<dbReference type="EMBL" id="JAQQXT010000009">
    <property type="protein sequence ID" value="MDC8772957.1"/>
    <property type="molecule type" value="Genomic_DNA"/>
</dbReference>
<dbReference type="InterPro" id="IPR001763">
    <property type="entry name" value="Rhodanese-like_dom"/>
</dbReference>
<evidence type="ECO:0000313" key="3">
    <source>
        <dbReference type="Proteomes" id="UP001221189"/>
    </source>
</evidence>
<evidence type="ECO:0000259" key="1">
    <source>
        <dbReference type="PROSITE" id="PS50206"/>
    </source>
</evidence>
<dbReference type="InterPro" id="IPR036873">
    <property type="entry name" value="Rhodanese-like_dom_sf"/>
</dbReference>
<organism evidence="2 3">
    <name type="scientific">Roseateles albus</name>
    <dbReference type="NCBI Taxonomy" id="2987525"/>
    <lineage>
        <taxon>Bacteria</taxon>
        <taxon>Pseudomonadati</taxon>
        <taxon>Pseudomonadota</taxon>
        <taxon>Betaproteobacteria</taxon>
        <taxon>Burkholderiales</taxon>
        <taxon>Sphaerotilaceae</taxon>
        <taxon>Roseateles</taxon>
    </lineage>
</organism>